<dbReference type="Gene3D" id="2.160.20.10">
    <property type="entry name" value="Single-stranded right-handed beta-helix, Pectin lyase-like"/>
    <property type="match status" value="1"/>
</dbReference>
<comment type="similarity">
    <text evidence="2">Belongs to the pectinesterase family.</text>
</comment>
<dbReference type="EMBL" id="CP097503">
    <property type="protein sequence ID" value="URD79259.1"/>
    <property type="molecule type" value="Genomic_DNA"/>
</dbReference>
<evidence type="ECO:0000256" key="4">
    <source>
        <dbReference type="ARBA" id="ARBA00022801"/>
    </source>
</evidence>
<dbReference type="InterPro" id="IPR012334">
    <property type="entry name" value="Pectin_lyas_fold"/>
</dbReference>
<dbReference type="GO" id="GO:0030599">
    <property type="term" value="F:pectinesterase activity"/>
    <property type="evidence" value="ECO:0007669"/>
    <property type="project" value="UniProtKB-EC"/>
</dbReference>
<evidence type="ECO:0000256" key="5">
    <source>
        <dbReference type="ARBA" id="ARBA00023085"/>
    </source>
</evidence>
<feature type="chain" id="PRO_5039360275" description="pectinesterase" evidence="6">
    <location>
        <begin position="25"/>
        <end position="221"/>
    </location>
</feature>
<organism evidence="8 9">
    <name type="scientific">Musa troglodytarum</name>
    <name type="common">fe'i banana</name>
    <dbReference type="NCBI Taxonomy" id="320322"/>
    <lineage>
        <taxon>Eukaryota</taxon>
        <taxon>Viridiplantae</taxon>
        <taxon>Streptophyta</taxon>
        <taxon>Embryophyta</taxon>
        <taxon>Tracheophyta</taxon>
        <taxon>Spermatophyta</taxon>
        <taxon>Magnoliopsida</taxon>
        <taxon>Liliopsida</taxon>
        <taxon>Zingiberales</taxon>
        <taxon>Musaceae</taxon>
        <taxon>Musa</taxon>
    </lineage>
</organism>
<sequence>MKCLLFFFLMTVLSTSLHVPVATAAASIAKTIVVNPSGTGDFRSVQEAVNSVPDYNNQWIKIHLASGVYRFDREGAQKTSIEWGDYASDSRGHDTASCGTFTSYASNIVVAGITFKVKFTRRPACMREVEAYMIRSLVQNTYDGYSHTKQAVAALIAGDKSSLYSCGFVGYQDTLADLFGRHYFKGCYIQGVTDFIFGLGQSIYEVSTRTCRDSIRVHGSP</sequence>
<proteinExistence type="inferred from homology"/>
<dbReference type="OrthoDB" id="2019149at2759"/>
<comment type="pathway">
    <text evidence="1">Glycan metabolism; pectin degradation; 2-dehydro-3-deoxy-D-gluconate from pectin: step 1/5.</text>
</comment>
<dbReference type="EC" id="3.1.1.11" evidence="3"/>
<dbReference type="PANTHER" id="PTHR31321:SF134">
    <property type="entry name" value="PECTINESTERASE"/>
    <property type="match status" value="1"/>
</dbReference>
<evidence type="ECO:0000256" key="6">
    <source>
        <dbReference type="SAM" id="SignalP"/>
    </source>
</evidence>
<dbReference type="Proteomes" id="UP001055439">
    <property type="component" value="Chromosome 10"/>
</dbReference>
<dbReference type="GO" id="GO:0045490">
    <property type="term" value="P:pectin catabolic process"/>
    <property type="evidence" value="ECO:0007669"/>
    <property type="project" value="TreeGrafter"/>
</dbReference>
<evidence type="ECO:0000313" key="8">
    <source>
        <dbReference type="EMBL" id="URD79259.1"/>
    </source>
</evidence>
<feature type="domain" description="Pectinesterase catalytic" evidence="7">
    <location>
        <begin position="32"/>
        <end position="206"/>
    </location>
</feature>
<dbReference type="AlphaFoldDB" id="A0A9E7JFR7"/>
<keyword evidence="4" id="KW-0378">Hydrolase</keyword>
<dbReference type="InterPro" id="IPR011050">
    <property type="entry name" value="Pectin_lyase_fold/virulence"/>
</dbReference>
<reference evidence="8" key="1">
    <citation type="submission" date="2022-05" db="EMBL/GenBank/DDBJ databases">
        <title>The Musa troglodytarum L. genome provides insights into the mechanism of non-climacteric behaviour and enrichment of carotenoids.</title>
        <authorList>
            <person name="Wang J."/>
        </authorList>
    </citation>
    <scope>NUCLEOTIDE SEQUENCE</scope>
    <source>
        <tissue evidence="8">Leaf</tissue>
    </source>
</reference>
<dbReference type="GO" id="GO:0042545">
    <property type="term" value="P:cell wall modification"/>
    <property type="evidence" value="ECO:0007669"/>
    <property type="project" value="InterPro"/>
</dbReference>
<evidence type="ECO:0000313" key="9">
    <source>
        <dbReference type="Proteomes" id="UP001055439"/>
    </source>
</evidence>
<dbReference type="SUPFAM" id="SSF51126">
    <property type="entry name" value="Pectin lyase-like"/>
    <property type="match status" value="1"/>
</dbReference>
<gene>
    <name evidence="8" type="ORF">MUK42_09156</name>
</gene>
<name>A0A9E7JFR7_9LILI</name>
<evidence type="ECO:0000259" key="7">
    <source>
        <dbReference type="Pfam" id="PF01095"/>
    </source>
</evidence>
<keyword evidence="6" id="KW-0732">Signal</keyword>
<evidence type="ECO:0000256" key="2">
    <source>
        <dbReference type="ARBA" id="ARBA00008891"/>
    </source>
</evidence>
<dbReference type="InterPro" id="IPR000070">
    <property type="entry name" value="Pectinesterase_cat"/>
</dbReference>
<protein>
    <recommendedName>
        <fullName evidence="3">pectinesterase</fullName>
        <ecNumber evidence="3">3.1.1.11</ecNumber>
    </recommendedName>
</protein>
<dbReference type="Pfam" id="PF01095">
    <property type="entry name" value="Pectinesterase"/>
    <property type="match status" value="1"/>
</dbReference>
<evidence type="ECO:0000256" key="3">
    <source>
        <dbReference type="ARBA" id="ARBA00013229"/>
    </source>
</evidence>
<accession>A0A9E7JFR7</accession>
<dbReference type="PANTHER" id="PTHR31321">
    <property type="entry name" value="ACYL-COA THIOESTER HYDROLASE YBHC-RELATED"/>
    <property type="match status" value="1"/>
</dbReference>
<keyword evidence="5" id="KW-0063">Aspartyl esterase</keyword>
<feature type="signal peptide" evidence="6">
    <location>
        <begin position="1"/>
        <end position="24"/>
    </location>
</feature>
<keyword evidence="9" id="KW-1185">Reference proteome</keyword>
<evidence type="ECO:0000256" key="1">
    <source>
        <dbReference type="ARBA" id="ARBA00005184"/>
    </source>
</evidence>